<comment type="subcellular location">
    <subcellularLocation>
        <location evidence="1">Cytoplasm</location>
        <location evidence="1">Cytoskeleton</location>
        <location evidence="1">Cilium basal body</location>
    </subcellularLocation>
    <subcellularLocation>
        <location evidence="2">Cytoplasm</location>
        <location evidence="2">Cytoskeleton</location>
        <location evidence="2">Microtubule organizing center</location>
        <location evidence="2">Centrosome</location>
    </subcellularLocation>
</comment>
<keyword evidence="6" id="KW-0206">Cytoskeleton</keyword>
<keyword evidence="4" id="KW-0970">Cilium biogenesis/degradation</keyword>
<keyword evidence="11" id="KW-1185">Reference proteome</keyword>
<evidence type="ECO:0000313" key="11">
    <source>
        <dbReference type="Proteomes" id="UP001153620"/>
    </source>
</evidence>
<dbReference type="GO" id="GO:0035869">
    <property type="term" value="C:ciliary transition zone"/>
    <property type="evidence" value="ECO:0007669"/>
    <property type="project" value="TreeGrafter"/>
</dbReference>
<dbReference type="GO" id="GO:1905515">
    <property type="term" value="P:non-motile cilium assembly"/>
    <property type="evidence" value="ECO:0007669"/>
    <property type="project" value="TreeGrafter"/>
</dbReference>
<feature type="compositionally biased region" description="Basic and acidic residues" evidence="9">
    <location>
        <begin position="21"/>
        <end position="30"/>
    </location>
</feature>
<evidence type="ECO:0000256" key="8">
    <source>
        <dbReference type="SAM" id="Coils"/>
    </source>
</evidence>
<dbReference type="EMBL" id="OU895878">
    <property type="protein sequence ID" value="CAG9806258.1"/>
    <property type="molecule type" value="Genomic_DNA"/>
</dbReference>
<feature type="coiled-coil region" evidence="8">
    <location>
        <begin position="1219"/>
        <end position="1246"/>
    </location>
</feature>
<feature type="compositionally biased region" description="Polar residues" evidence="9">
    <location>
        <begin position="1"/>
        <end position="19"/>
    </location>
</feature>
<dbReference type="GO" id="GO:0097711">
    <property type="term" value="P:ciliary basal body-plasma membrane docking"/>
    <property type="evidence" value="ECO:0007669"/>
    <property type="project" value="TreeGrafter"/>
</dbReference>
<dbReference type="GO" id="GO:0034451">
    <property type="term" value="C:centriolar satellite"/>
    <property type="evidence" value="ECO:0007669"/>
    <property type="project" value="TreeGrafter"/>
</dbReference>
<keyword evidence="5 8" id="KW-0175">Coiled coil</keyword>
<sequence length="1334" mass="155269">MKTSSSKTLNKVTSSANTFESDDKNKSVEKNREAVDETLKLKLLIKDLSDENEAIRLELVKRQHVEEQYEELVTSSKLCDDDKYRLMVKSLERCHEFESNLEIFERKIDFLNNENDNLHHEIRKIKVSSIEVMNDMKMEILRKTEKLLTVNAINEDENEKEEIKQLEEELHEMRFKLNGLCFNVLKNLKTLDENNVLKIETEKFSNLAILENNLTTSFMTRSELNEMKSKLLRMQETINMNQIREKHLEELTKISQQQLKAQQLMLTQFSDDEIASRHLIVDLQSQSNENYLLTKTARDLKISKENEEHLKLENDKLKFEIKTIQDNIQKVHDITDDKLKEMNAREKSNLLKIQYLRKSLIDLCNQYSSMTPMYLITDFVKHYAKLLEAKKEFEIEMLNLKSQSMPELSYDSIATQLKDMSMTDIEGKIEIIKYKSSCDYLKQQLQLRETTIKELHNEIARIRLNEIKSKQHWNAIRMLFGDKNGAEKCVDSEQIERCDKCTQIDVIKKDCGTITDKHEEMPKINAQQPIMREIVKPQTPPISQSVYQIKSDDQNSLEMQLKKALSLASSRSSLLIETENRLSEAQGRIKALERNFENQLKQQQQQQSTAVNDMINKKDDHILSITIATLQNLILDKDTNLSRYQELLKSERQHNMRTFDELSEQIKQLKKVNDCNETTIDERDKAIDKLKQQIMNLEEEKLKVENAVKPVTPPPQQLHVTFKDNKNVHDIEMQSMEIKLKEAHTEVKKMEQQLKDLTNTERQLQNLIREKDILIKDLNIKLKASNDNLETLSESFTSHNEIEQLREMLEEKDKHIQDLTETLNQFHDDQQKYINDTALNSADQVQIISANLTRAETTNRVLATQLEALKRQVANIQQREKQSRDMIKTLKNQLIKRPVISVKSDKRPITTREEQQQKRINELENELLEVKDDLRRQININDNKKAKNAAELGLWDKQKRYQEMSEKLKGKLTEKEIDCERLKANLQMAKNSIRRLENEKIMLDNKIKNGRYMQIVGGSSTSSISCQHCDTLKHSQIAETPSIMSDSGSEMNSELVVALKSRIESQQRKIIAMELDGKGSSVSIEIDKIQEQLSEIQARNIRLEAKNIQLQLDNDLLKQNVGGQRQEARIKHLEDYIMVLKDELAQSHMSNGSEKSRHSDSSSSSKIHAMEQTILNLKLIIEKLQAENKYLRNSKHTQQSISQTSSYMSQSDRKKEEIFEKLKIDYEKLKKNYNEAIIKCSQIQVELELSQSQIISTSCPHCNRKDMDELATQDIDALRQQLQQKDQILVKAKSLLSRAAAKEKHLRESIANLKKKVCDLEGVPVISEENSETG</sequence>
<evidence type="ECO:0000256" key="3">
    <source>
        <dbReference type="ARBA" id="ARBA00022490"/>
    </source>
</evidence>
<feature type="coiled-coil region" evidence="8">
    <location>
        <begin position="733"/>
        <end position="940"/>
    </location>
</feature>
<accession>A0A9N9WUA1</accession>
<reference evidence="10" key="1">
    <citation type="submission" date="2022-01" db="EMBL/GenBank/DDBJ databases">
        <authorList>
            <person name="King R."/>
        </authorList>
    </citation>
    <scope>NUCLEOTIDE SEQUENCE</scope>
</reference>
<keyword evidence="3" id="KW-0963">Cytoplasm</keyword>
<protein>
    <submittedName>
        <fullName evidence="10">Uncharacterized protein</fullName>
    </submittedName>
</protein>
<dbReference type="GO" id="GO:1905349">
    <property type="term" value="P:ciliary transition zone assembly"/>
    <property type="evidence" value="ECO:0007669"/>
    <property type="project" value="TreeGrafter"/>
</dbReference>
<feature type="region of interest" description="Disordered" evidence="9">
    <location>
        <begin position="1"/>
        <end position="30"/>
    </location>
</feature>
<feature type="coiled-coil region" evidence="8">
    <location>
        <begin position="1086"/>
        <end position="1120"/>
    </location>
</feature>
<evidence type="ECO:0000256" key="6">
    <source>
        <dbReference type="ARBA" id="ARBA00023212"/>
    </source>
</evidence>
<feature type="region of interest" description="Disordered" evidence="9">
    <location>
        <begin position="1147"/>
        <end position="1167"/>
    </location>
</feature>
<evidence type="ECO:0000256" key="1">
    <source>
        <dbReference type="ARBA" id="ARBA00004120"/>
    </source>
</evidence>
<dbReference type="PANTHER" id="PTHR18879">
    <property type="entry name" value="CENTROSOMAL PROTEIN OF 290 KDA"/>
    <property type="match status" value="1"/>
</dbReference>
<dbReference type="InterPro" id="IPR026201">
    <property type="entry name" value="Cep290"/>
</dbReference>
<feature type="coiled-coil region" evidence="8">
    <location>
        <begin position="94"/>
        <end position="176"/>
    </location>
</feature>
<feature type="coiled-coil region" evidence="8">
    <location>
        <begin position="1275"/>
        <end position="1316"/>
    </location>
</feature>
<feature type="region of interest" description="Disordered" evidence="9">
    <location>
        <begin position="1193"/>
        <end position="1212"/>
    </location>
</feature>
<evidence type="ECO:0000256" key="2">
    <source>
        <dbReference type="ARBA" id="ARBA00004300"/>
    </source>
</evidence>
<evidence type="ECO:0000256" key="4">
    <source>
        <dbReference type="ARBA" id="ARBA00022794"/>
    </source>
</evidence>
<feature type="coiled-coil region" evidence="8">
    <location>
        <begin position="575"/>
        <end position="609"/>
    </location>
</feature>
<organism evidence="10 11">
    <name type="scientific">Chironomus riparius</name>
    <dbReference type="NCBI Taxonomy" id="315576"/>
    <lineage>
        <taxon>Eukaryota</taxon>
        <taxon>Metazoa</taxon>
        <taxon>Ecdysozoa</taxon>
        <taxon>Arthropoda</taxon>
        <taxon>Hexapoda</taxon>
        <taxon>Insecta</taxon>
        <taxon>Pterygota</taxon>
        <taxon>Neoptera</taxon>
        <taxon>Endopterygota</taxon>
        <taxon>Diptera</taxon>
        <taxon>Nematocera</taxon>
        <taxon>Chironomoidea</taxon>
        <taxon>Chironomidae</taxon>
        <taxon>Chironominae</taxon>
        <taxon>Chironomus</taxon>
    </lineage>
</organism>
<feature type="coiled-coil region" evidence="8">
    <location>
        <begin position="680"/>
        <end position="707"/>
    </location>
</feature>
<reference evidence="10" key="2">
    <citation type="submission" date="2022-10" db="EMBL/GenBank/DDBJ databases">
        <authorList>
            <consortium name="ENA_rothamsted_submissions"/>
            <consortium name="culmorum"/>
            <person name="King R."/>
        </authorList>
    </citation>
    <scope>NUCLEOTIDE SEQUENCE</scope>
</reference>
<evidence type="ECO:0000256" key="7">
    <source>
        <dbReference type="ARBA" id="ARBA00023273"/>
    </source>
</evidence>
<dbReference type="Proteomes" id="UP001153620">
    <property type="component" value="Chromosome 2"/>
</dbReference>
<evidence type="ECO:0000256" key="9">
    <source>
        <dbReference type="SAM" id="MobiDB-lite"/>
    </source>
</evidence>
<keyword evidence="7" id="KW-0966">Cell projection</keyword>
<evidence type="ECO:0000256" key="5">
    <source>
        <dbReference type="ARBA" id="ARBA00023054"/>
    </source>
</evidence>
<dbReference type="OrthoDB" id="6351660at2759"/>
<proteinExistence type="predicted"/>
<evidence type="ECO:0000313" key="10">
    <source>
        <dbReference type="EMBL" id="CAG9806258.1"/>
    </source>
</evidence>
<dbReference type="PANTHER" id="PTHR18879:SF20">
    <property type="entry name" value="CENTROSOMAL PROTEIN OF 290 KDA"/>
    <property type="match status" value="1"/>
</dbReference>
<gene>
    <name evidence="10" type="ORF">CHIRRI_LOCUS9119</name>
</gene>
<feature type="compositionally biased region" description="Low complexity" evidence="9">
    <location>
        <begin position="1198"/>
        <end position="1210"/>
    </location>
</feature>
<name>A0A9N9WUA1_9DIPT</name>
<feature type="coiled-coil region" evidence="8">
    <location>
        <begin position="965"/>
        <end position="1006"/>
    </location>
</feature>